<dbReference type="Pfam" id="PF01266">
    <property type="entry name" value="DAO"/>
    <property type="match status" value="1"/>
</dbReference>
<organism evidence="8 9">
    <name type="scientific">[Candida] arabinofermentans NRRL YB-2248</name>
    <dbReference type="NCBI Taxonomy" id="983967"/>
    <lineage>
        <taxon>Eukaryota</taxon>
        <taxon>Fungi</taxon>
        <taxon>Dikarya</taxon>
        <taxon>Ascomycota</taxon>
        <taxon>Saccharomycotina</taxon>
        <taxon>Pichiomycetes</taxon>
        <taxon>Pichiales</taxon>
        <taxon>Pichiaceae</taxon>
        <taxon>Ogataea</taxon>
        <taxon>Ogataea/Candida clade</taxon>
    </lineage>
</organism>
<dbReference type="GO" id="GO:0050660">
    <property type="term" value="F:flavin adenine dinucleotide binding"/>
    <property type="evidence" value="ECO:0007669"/>
    <property type="project" value="InterPro"/>
</dbReference>
<comment type="similarity">
    <text evidence="2">Belongs to the MSOX/MTOX family.</text>
</comment>
<dbReference type="PANTHER" id="PTHR10961:SF26">
    <property type="entry name" value="L-SACCHAROPINE OXIDASE"/>
    <property type="match status" value="1"/>
</dbReference>
<evidence type="ECO:0000313" key="8">
    <source>
        <dbReference type="EMBL" id="ODV83859.1"/>
    </source>
</evidence>
<gene>
    <name evidence="8" type="ORF">CANARDRAFT_72936</name>
</gene>
<dbReference type="Proteomes" id="UP000094801">
    <property type="component" value="Unassembled WGS sequence"/>
</dbReference>
<comment type="cofactor">
    <cofactor evidence="1">
        <name>FAD</name>
        <dbReference type="ChEBI" id="CHEBI:57692"/>
    </cofactor>
</comment>
<dbReference type="Gene3D" id="3.50.50.60">
    <property type="entry name" value="FAD/NAD(P)-binding domain"/>
    <property type="match status" value="1"/>
</dbReference>
<evidence type="ECO:0000256" key="5">
    <source>
        <dbReference type="ARBA" id="ARBA00023002"/>
    </source>
</evidence>
<evidence type="ECO:0000256" key="1">
    <source>
        <dbReference type="ARBA" id="ARBA00001974"/>
    </source>
</evidence>
<evidence type="ECO:0000256" key="2">
    <source>
        <dbReference type="ARBA" id="ARBA00010989"/>
    </source>
</evidence>
<feature type="domain" description="FAD dependent oxidoreductase" evidence="7">
    <location>
        <begin position="5"/>
        <end position="377"/>
    </location>
</feature>
<dbReference type="PANTHER" id="PTHR10961">
    <property type="entry name" value="PEROXISOMAL SARCOSINE OXIDASE"/>
    <property type="match status" value="1"/>
</dbReference>
<dbReference type="STRING" id="983967.A0A1E4SWJ2"/>
<dbReference type="InterPro" id="IPR006076">
    <property type="entry name" value="FAD-dep_OxRdtase"/>
</dbReference>
<sequence length="431" mass="47898">MSKSVLVVGCGVFGLSTALELVKKGYKVTAIDAYEPPSLWSAATDYNKIIRTEYSDMCYTKMSIEAVKLWRSDPMFEGIYNECGRCMVTPLSHDGRRKFEKKALELLNTLGEGLKVKFYEGGLGLAKDFEFLKYNSLADSSQTSFNPEAGLAHSANACAAVYRKCKLLGVEFQFGDSGRAIGVETVNGISKVRCQDGSTHTADQIIIACGASTANVLDLKNQQSATGLFVTHIKLTSKEYEFYKNIPILFDAEMGYFFPPDPETKLLKIALPGSGATNIIENPHKRGTTISLPRYKNLNPSDTMPLKCVKEAKQILAKYCPDLAYHDFIGSKTCWIADTQDSHFIIDKVPESNNLYVATGDSGHGFKFLPNIGKYIVSKLEGTLDKELDEFWKWKPATEGFDPFKCDWRIVSDFPDLKDINWTSDALSSKL</sequence>
<dbReference type="EMBL" id="KV453860">
    <property type="protein sequence ID" value="ODV83859.1"/>
    <property type="molecule type" value="Genomic_DNA"/>
</dbReference>
<accession>A0A1E4SWJ2</accession>
<dbReference type="OrthoDB" id="2219495at2759"/>
<dbReference type="SUPFAM" id="SSF51905">
    <property type="entry name" value="FAD/NAD(P)-binding domain"/>
    <property type="match status" value="1"/>
</dbReference>
<dbReference type="GO" id="GO:0008115">
    <property type="term" value="F:sarcosine oxidase activity"/>
    <property type="evidence" value="ECO:0007669"/>
    <property type="project" value="TreeGrafter"/>
</dbReference>
<dbReference type="GO" id="GO:0051698">
    <property type="term" value="F:saccharopine oxidase activity"/>
    <property type="evidence" value="ECO:0007669"/>
    <property type="project" value="TreeGrafter"/>
</dbReference>
<evidence type="ECO:0000256" key="3">
    <source>
        <dbReference type="ARBA" id="ARBA00022630"/>
    </source>
</evidence>
<evidence type="ECO:0000313" key="9">
    <source>
        <dbReference type="Proteomes" id="UP000094801"/>
    </source>
</evidence>
<keyword evidence="3" id="KW-0285">Flavoprotein</keyword>
<dbReference type="AlphaFoldDB" id="A0A1E4SWJ2"/>
<evidence type="ECO:0000256" key="4">
    <source>
        <dbReference type="ARBA" id="ARBA00022827"/>
    </source>
</evidence>
<dbReference type="Gene3D" id="3.30.9.10">
    <property type="entry name" value="D-Amino Acid Oxidase, subunit A, domain 2"/>
    <property type="match status" value="1"/>
</dbReference>
<dbReference type="InterPro" id="IPR036188">
    <property type="entry name" value="FAD/NAD-bd_sf"/>
</dbReference>
<feature type="signal peptide" evidence="6">
    <location>
        <begin position="1"/>
        <end position="18"/>
    </location>
</feature>
<reference evidence="9" key="1">
    <citation type="submission" date="2016-04" db="EMBL/GenBank/DDBJ databases">
        <title>Comparative genomics of biotechnologically important yeasts.</title>
        <authorList>
            <consortium name="DOE Joint Genome Institute"/>
            <person name="Riley R."/>
            <person name="Haridas S."/>
            <person name="Wolfe K.H."/>
            <person name="Lopes M.R."/>
            <person name="Hittinger C.T."/>
            <person name="Goker M."/>
            <person name="Salamov A."/>
            <person name="Wisecaver J."/>
            <person name="Long T.M."/>
            <person name="Aerts A.L."/>
            <person name="Barry K."/>
            <person name="Choi C."/>
            <person name="Clum A."/>
            <person name="Coughlan A.Y."/>
            <person name="Deshpande S."/>
            <person name="Douglass A.P."/>
            <person name="Hanson S.J."/>
            <person name="Klenk H.-P."/>
            <person name="Labutti K."/>
            <person name="Lapidus A."/>
            <person name="Lindquist E."/>
            <person name="Lipzen A."/>
            <person name="Meier-Kolthoff J.P."/>
            <person name="Ohm R.A."/>
            <person name="Otillar R.P."/>
            <person name="Pangilinan J."/>
            <person name="Peng Y."/>
            <person name="Rokas A."/>
            <person name="Rosa C.A."/>
            <person name="Scheuner C."/>
            <person name="Sibirny A.A."/>
            <person name="Slot J.C."/>
            <person name="Stielow J.B."/>
            <person name="Sun H."/>
            <person name="Kurtzman C.P."/>
            <person name="Blackwell M."/>
            <person name="Grigoriev I.V."/>
            <person name="Jeffries T.W."/>
        </authorList>
    </citation>
    <scope>NUCLEOTIDE SEQUENCE [LARGE SCALE GENOMIC DNA]</scope>
    <source>
        <strain evidence="9">NRRL YB-2248</strain>
    </source>
</reference>
<proteinExistence type="inferred from homology"/>
<keyword evidence="5" id="KW-0560">Oxidoreductase</keyword>
<name>A0A1E4SWJ2_9ASCO</name>
<keyword evidence="4" id="KW-0274">FAD</keyword>
<feature type="chain" id="PRO_5009162983" description="FAD dependent oxidoreductase domain-containing protein" evidence="6">
    <location>
        <begin position="19"/>
        <end position="431"/>
    </location>
</feature>
<evidence type="ECO:0000256" key="6">
    <source>
        <dbReference type="SAM" id="SignalP"/>
    </source>
</evidence>
<protein>
    <recommendedName>
        <fullName evidence="7">FAD dependent oxidoreductase domain-containing protein</fullName>
    </recommendedName>
</protein>
<keyword evidence="9" id="KW-1185">Reference proteome</keyword>
<evidence type="ECO:0000259" key="7">
    <source>
        <dbReference type="Pfam" id="PF01266"/>
    </source>
</evidence>
<keyword evidence="6" id="KW-0732">Signal</keyword>
<dbReference type="InterPro" id="IPR045170">
    <property type="entry name" value="MTOX"/>
</dbReference>